<protein>
    <recommendedName>
        <fullName evidence="2">C2H2-type domain-containing protein</fullName>
    </recommendedName>
</protein>
<accession>A0A2S3HFY0</accession>
<dbReference type="PANTHER" id="PTHR45730">
    <property type="entry name" value="ZINC FINGER PROTEIN JAGGED"/>
    <property type="match status" value="1"/>
</dbReference>
<dbReference type="Proteomes" id="UP000243499">
    <property type="component" value="Chromosome 3"/>
</dbReference>
<sequence>MEAPPSSLATAATGTYDDDDDDYVLNLSLTLGPTSPPPSSPDYAAAIPVSDGGGGAAGRGGVKLFPCLFCNKKFLKSQALGGHQNAHKKERSVGWNSHLYRPAGTPTAAAVPNMAAPPINQAAPMAAVPIQVSHSCRSSQRAHLDDTAMLGGSLYYATDNGGDGGSGLSRWWYAEGGQSCALGGDERQKQRQRHVDLNLKL</sequence>
<dbReference type="InterPro" id="IPR013087">
    <property type="entry name" value="Znf_C2H2_type"/>
</dbReference>
<keyword evidence="1" id="KW-0862">Zinc</keyword>
<keyword evidence="1" id="KW-0479">Metal-binding</keyword>
<dbReference type="PROSITE" id="PS00028">
    <property type="entry name" value="ZINC_FINGER_C2H2_1"/>
    <property type="match status" value="1"/>
</dbReference>
<reference evidence="3" key="1">
    <citation type="submission" date="2018-04" db="EMBL/GenBank/DDBJ databases">
        <title>WGS assembly of Panicum hallii.</title>
        <authorList>
            <person name="Lovell J."/>
            <person name="Jenkins J."/>
            <person name="Lowry D."/>
            <person name="Mamidi S."/>
            <person name="Sreedasyam A."/>
            <person name="Weng X."/>
            <person name="Barry K."/>
            <person name="Bonette J."/>
            <person name="Campitelli B."/>
            <person name="Daum C."/>
            <person name="Gordon S."/>
            <person name="Gould B."/>
            <person name="Lipzen A."/>
            <person name="Macqueen A."/>
            <person name="Palacio-Mejia J."/>
            <person name="Plott C."/>
            <person name="Shakirov E."/>
            <person name="Shu S."/>
            <person name="Yoshinaga Y."/>
            <person name="Zane M."/>
            <person name="Rokhsar D."/>
            <person name="Grimwood J."/>
            <person name="Schmutz J."/>
            <person name="Juenger T."/>
        </authorList>
    </citation>
    <scope>NUCLEOTIDE SEQUENCE [LARGE SCALE GENOMIC DNA]</scope>
    <source>
        <strain evidence="3">FIL2</strain>
    </source>
</reference>
<organism evidence="3">
    <name type="scientific">Panicum hallii</name>
    <dbReference type="NCBI Taxonomy" id="206008"/>
    <lineage>
        <taxon>Eukaryota</taxon>
        <taxon>Viridiplantae</taxon>
        <taxon>Streptophyta</taxon>
        <taxon>Embryophyta</taxon>
        <taxon>Tracheophyta</taxon>
        <taxon>Spermatophyta</taxon>
        <taxon>Magnoliopsida</taxon>
        <taxon>Liliopsida</taxon>
        <taxon>Poales</taxon>
        <taxon>Poaceae</taxon>
        <taxon>PACMAD clade</taxon>
        <taxon>Panicoideae</taxon>
        <taxon>Panicodae</taxon>
        <taxon>Paniceae</taxon>
        <taxon>Panicinae</taxon>
        <taxon>Panicum</taxon>
        <taxon>Panicum sect. Panicum</taxon>
    </lineage>
</organism>
<feature type="domain" description="C2H2-type" evidence="2">
    <location>
        <begin position="65"/>
        <end position="92"/>
    </location>
</feature>
<dbReference type="SUPFAM" id="SSF57667">
    <property type="entry name" value="beta-beta-alpha zinc fingers"/>
    <property type="match status" value="1"/>
</dbReference>
<gene>
    <name evidence="3" type="ORF">PAHAL_3G500100</name>
</gene>
<dbReference type="Gene3D" id="3.30.160.60">
    <property type="entry name" value="Classic Zinc Finger"/>
    <property type="match status" value="1"/>
</dbReference>
<keyword evidence="1" id="KW-0863">Zinc-finger</keyword>
<dbReference type="InterPro" id="IPR036236">
    <property type="entry name" value="Znf_C2H2_sf"/>
</dbReference>
<evidence type="ECO:0000256" key="1">
    <source>
        <dbReference type="PROSITE-ProRule" id="PRU00042"/>
    </source>
</evidence>
<dbReference type="GO" id="GO:0003700">
    <property type="term" value="F:DNA-binding transcription factor activity"/>
    <property type="evidence" value="ECO:0007669"/>
    <property type="project" value="InterPro"/>
</dbReference>
<name>A0A2S3HFY0_9POAL</name>
<evidence type="ECO:0000313" key="3">
    <source>
        <dbReference type="EMBL" id="PAN21921.1"/>
    </source>
</evidence>
<proteinExistence type="predicted"/>
<dbReference type="AlphaFoldDB" id="A0A2S3HFY0"/>
<evidence type="ECO:0000259" key="2">
    <source>
        <dbReference type="PROSITE" id="PS50157"/>
    </source>
</evidence>
<dbReference type="InterPro" id="IPR045320">
    <property type="entry name" value="JAGGED/SL1-like"/>
</dbReference>
<dbReference type="EMBL" id="CM008048">
    <property type="protein sequence ID" value="PAN21921.1"/>
    <property type="molecule type" value="Genomic_DNA"/>
</dbReference>
<dbReference type="Gramene" id="PAN21921">
    <property type="protein sequence ID" value="PAN21921"/>
    <property type="gene ID" value="PAHAL_3G500100"/>
</dbReference>
<dbReference type="GO" id="GO:0008270">
    <property type="term" value="F:zinc ion binding"/>
    <property type="evidence" value="ECO:0007669"/>
    <property type="project" value="UniProtKB-KW"/>
</dbReference>
<dbReference type="PANTHER" id="PTHR45730:SF50">
    <property type="entry name" value="OS12G0617000 PROTEIN"/>
    <property type="match status" value="1"/>
</dbReference>
<dbReference type="PROSITE" id="PS50157">
    <property type="entry name" value="ZINC_FINGER_C2H2_2"/>
    <property type="match status" value="1"/>
</dbReference>